<dbReference type="Proteomes" id="UP000275408">
    <property type="component" value="Unassembled WGS sequence"/>
</dbReference>
<proteinExistence type="predicted"/>
<keyword evidence="2" id="KW-1185">Reference proteome</keyword>
<gene>
    <name evidence="1" type="ORF">pdam_00024394</name>
</gene>
<protein>
    <submittedName>
        <fullName evidence="1">Uncharacterized protein</fullName>
    </submittedName>
</protein>
<accession>A0A3M6UHV6</accession>
<sequence length="45" mass="5198">MSRMTNFILLSFTILQKVDDILSSKGNRKSCQTVIARAARLWRNN</sequence>
<feature type="non-terminal residue" evidence="1">
    <location>
        <position position="45"/>
    </location>
</feature>
<name>A0A3M6UHV6_POCDA</name>
<dbReference type="EMBL" id="RCHS01001486">
    <property type="protein sequence ID" value="RMX53242.1"/>
    <property type="molecule type" value="Genomic_DNA"/>
</dbReference>
<dbReference type="AlphaFoldDB" id="A0A3M6UHV6"/>
<organism evidence="1 2">
    <name type="scientific">Pocillopora damicornis</name>
    <name type="common">Cauliflower coral</name>
    <name type="synonym">Millepora damicornis</name>
    <dbReference type="NCBI Taxonomy" id="46731"/>
    <lineage>
        <taxon>Eukaryota</taxon>
        <taxon>Metazoa</taxon>
        <taxon>Cnidaria</taxon>
        <taxon>Anthozoa</taxon>
        <taxon>Hexacorallia</taxon>
        <taxon>Scleractinia</taxon>
        <taxon>Astrocoeniina</taxon>
        <taxon>Pocilloporidae</taxon>
        <taxon>Pocillopora</taxon>
    </lineage>
</organism>
<comment type="caution">
    <text evidence="1">The sequence shown here is derived from an EMBL/GenBank/DDBJ whole genome shotgun (WGS) entry which is preliminary data.</text>
</comment>
<evidence type="ECO:0000313" key="1">
    <source>
        <dbReference type="EMBL" id="RMX53242.1"/>
    </source>
</evidence>
<evidence type="ECO:0000313" key="2">
    <source>
        <dbReference type="Proteomes" id="UP000275408"/>
    </source>
</evidence>
<reference evidence="1 2" key="1">
    <citation type="journal article" date="2018" name="Sci. Rep.">
        <title>Comparative analysis of the Pocillopora damicornis genome highlights role of immune system in coral evolution.</title>
        <authorList>
            <person name="Cunning R."/>
            <person name="Bay R.A."/>
            <person name="Gillette P."/>
            <person name="Baker A.C."/>
            <person name="Traylor-Knowles N."/>
        </authorList>
    </citation>
    <scope>NUCLEOTIDE SEQUENCE [LARGE SCALE GENOMIC DNA]</scope>
    <source>
        <strain evidence="1">RSMAS</strain>
        <tissue evidence="1">Whole animal</tissue>
    </source>
</reference>